<dbReference type="PANTHER" id="PTHR46016:SF1">
    <property type="entry name" value="RING-TYPE DOMAIN-CONTAINING PROTEIN"/>
    <property type="match status" value="1"/>
</dbReference>
<protein>
    <recommendedName>
        <fullName evidence="5">RING-type domain-containing protein</fullName>
    </recommendedName>
</protein>
<dbReference type="PANTHER" id="PTHR46016">
    <property type="entry name" value="ZINC FINGER, RING/FYVE/PHD-TYPE"/>
    <property type="match status" value="1"/>
</dbReference>
<evidence type="ECO:0000313" key="7">
    <source>
        <dbReference type="Proteomes" id="UP001337655"/>
    </source>
</evidence>
<dbReference type="GO" id="GO:0008270">
    <property type="term" value="F:zinc ion binding"/>
    <property type="evidence" value="ECO:0007669"/>
    <property type="project" value="UniProtKB-KW"/>
</dbReference>
<feature type="domain" description="RING-type" evidence="5">
    <location>
        <begin position="135"/>
        <end position="175"/>
    </location>
</feature>
<dbReference type="PROSITE" id="PS50089">
    <property type="entry name" value="ZF_RING_2"/>
    <property type="match status" value="1"/>
</dbReference>
<dbReference type="InterPro" id="IPR017907">
    <property type="entry name" value="Znf_RING_CS"/>
</dbReference>
<dbReference type="SUPFAM" id="SSF57850">
    <property type="entry name" value="RING/U-box"/>
    <property type="match status" value="1"/>
</dbReference>
<evidence type="ECO:0000313" key="6">
    <source>
        <dbReference type="EMBL" id="KAK5170607.1"/>
    </source>
</evidence>
<comment type="caution">
    <text evidence="6">The sequence shown here is derived from an EMBL/GenBank/DDBJ whole genome shotgun (WGS) entry which is preliminary data.</text>
</comment>
<evidence type="ECO:0000256" key="1">
    <source>
        <dbReference type="ARBA" id="ARBA00022723"/>
    </source>
</evidence>
<dbReference type="GO" id="GO:0006511">
    <property type="term" value="P:ubiquitin-dependent protein catabolic process"/>
    <property type="evidence" value="ECO:0007669"/>
    <property type="project" value="TreeGrafter"/>
</dbReference>
<dbReference type="GO" id="GO:0000209">
    <property type="term" value="P:protein polyubiquitination"/>
    <property type="evidence" value="ECO:0007669"/>
    <property type="project" value="TreeGrafter"/>
</dbReference>
<dbReference type="GO" id="GO:0061630">
    <property type="term" value="F:ubiquitin protein ligase activity"/>
    <property type="evidence" value="ECO:0007669"/>
    <property type="project" value="TreeGrafter"/>
</dbReference>
<sequence length="198" mass="22122">MPPIGDFLTYSRILDLQTPVTGDFTCAGTAGRNAHDHGRRCLRLIRIGDWGAIHTDVANLCRADTLAAVESHLGNLASHALCHQHQNQREEIVSRWHPLVATQRFLDGQQDGNVVARRPRANPRGPKEIKDDEMCGICTEVLTEPVLTPCGHLFCTACLKQWFNGVQRKTCPMDRKALAWGRLVMALEDGREEDDMSE</sequence>
<gene>
    <name evidence="6" type="ORF">LTR77_005196</name>
</gene>
<dbReference type="InterPro" id="IPR051438">
    <property type="entry name" value="RNF_E3_ubiq-protein_ligase"/>
</dbReference>
<dbReference type="InterPro" id="IPR001841">
    <property type="entry name" value="Znf_RING"/>
</dbReference>
<accession>A0AAV9PBB9</accession>
<evidence type="ECO:0000259" key="5">
    <source>
        <dbReference type="PROSITE" id="PS50089"/>
    </source>
</evidence>
<keyword evidence="2 4" id="KW-0863">Zinc-finger</keyword>
<dbReference type="InterPro" id="IPR013083">
    <property type="entry name" value="Znf_RING/FYVE/PHD"/>
</dbReference>
<dbReference type="Gene3D" id="3.30.40.10">
    <property type="entry name" value="Zinc/RING finger domain, C3HC4 (zinc finger)"/>
    <property type="match status" value="1"/>
</dbReference>
<reference evidence="6 7" key="1">
    <citation type="submission" date="2023-08" db="EMBL/GenBank/DDBJ databases">
        <title>Black Yeasts Isolated from many extreme environments.</title>
        <authorList>
            <person name="Coleine C."/>
            <person name="Stajich J.E."/>
            <person name="Selbmann L."/>
        </authorList>
    </citation>
    <scope>NUCLEOTIDE SEQUENCE [LARGE SCALE GENOMIC DNA]</scope>
    <source>
        <strain evidence="6 7">CCFEE 5935</strain>
    </source>
</reference>
<evidence type="ECO:0000256" key="3">
    <source>
        <dbReference type="ARBA" id="ARBA00022833"/>
    </source>
</evidence>
<dbReference type="GeneID" id="89926540"/>
<dbReference type="InterPro" id="IPR018957">
    <property type="entry name" value="Znf_C3HC4_RING-type"/>
</dbReference>
<keyword evidence="7" id="KW-1185">Reference proteome</keyword>
<dbReference type="Pfam" id="PF00097">
    <property type="entry name" value="zf-C3HC4"/>
    <property type="match status" value="1"/>
</dbReference>
<dbReference type="RefSeq" id="XP_064659805.1">
    <property type="nucleotide sequence ID" value="XM_064802444.1"/>
</dbReference>
<evidence type="ECO:0000256" key="4">
    <source>
        <dbReference type="PROSITE-ProRule" id="PRU00175"/>
    </source>
</evidence>
<dbReference type="SMART" id="SM00184">
    <property type="entry name" value="RING"/>
    <property type="match status" value="1"/>
</dbReference>
<dbReference type="Proteomes" id="UP001337655">
    <property type="component" value="Unassembled WGS sequence"/>
</dbReference>
<dbReference type="EMBL" id="JAVRRT010000007">
    <property type="protein sequence ID" value="KAK5170607.1"/>
    <property type="molecule type" value="Genomic_DNA"/>
</dbReference>
<evidence type="ECO:0000256" key="2">
    <source>
        <dbReference type="ARBA" id="ARBA00022771"/>
    </source>
</evidence>
<name>A0AAV9PBB9_9PEZI</name>
<dbReference type="AlphaFoldDB" id="A0AAV9PBB9"/>
<keyword evidence="1" id="KW-0479">Metal-binding</keyword>
<organism evidence="6 7">
    <name type="scientific">Saxophila tyrrhenica</name>
    <dbReference type="NCBI Taxonomy" id="1690608"/>
    <lineage>
        <taxon>Eukaryota</taxon>
        <taxon>Fungi</taxon>
        <taxon>Dikarya</taxon>
        <taxon>Ascomycota</taxon>
        <taxon>Pezizomycotina</taxon>
        <taxon>Dothideomycetes</taxon>
        <taxon>Dothideomycetidae</taxon>
        <taxon>Mycosphaerellales</taxon>
        <taxon>Extremaceae</taxon>
        <taxon>Saxophila</taxon>
    </lineage>
</organism>
<proteinExistence type="predicted"/>
<dbReference type="PROSITE" id="PS00518">
    <property type="entry name" value="ZF_RING_1"/>
    <property type="match status" value="1"/>
</dbReference>
<keyword evidence="3" id="KW-0862">Zinc</keyword>